<reference evidence="1" key="1">
    <citation type="journal article" date="1988" name="J. Virol.">
        <title>Characterization of an early gene accelerating expression of late genes of the baculovirus Autographa californica nuclear polyhedrosis virus.</title>
        <authorList>
            <person name="Crawford A."/>
            <person name="Miller L.K."/>
        </authorList>
    </citation>
    <scope>NUCLEOTIDE SEQUENCE</scope>
    <source>
        <strain evidence="1">L-1</strain>
    </source>
</reference>
<dbReference type="EMBL" id="U04879">
    <property type="protein sequence ID" value="AAA20062.1"/>
    <property type="molecule type" value="Genomic_DNA"/>
</dbReference>
<sequence>MISTAHHIFALNFIKIGLARQKRDGRQAYLGVRTIFGHPLGQVFAAVKHTFLTVNATYFYSFQIVGGRDYDYFKHNVVAVNHHAGVEFFNFLIFNLSKVNVHFVNVKIAVGARFNFVPSAVVHPINLCVAHQHTGHVQHKSVV</sequence>
<evidence type="ECO:0000313" key="1">
    <source>
        <dbReference type="EMBL" id="AAA20062.1"/>
    </source>
</evidence>
<protein>
    <submittedName>
        <fullName evidence="1">16 kDa protein</fullName>
    </submittedName>
</protein>
<reference evidence="1" key="2">
    <citation type="journal article" date="1994" name="J. Virol.">
        <title>A baculovirus gene involved in late gene expression predicts a large polypeptide with a conserved motif of RNA polymerases.</title>
        <authorList>
            <person name="Passarelli A.L."/>
            <person name="Todd J.W."/>
            <person name="Miller L.K."/>
        </authorList>
    </citation>
    <scope>NUCLEOTIDE SEQUENCE</scope>
    <source>
        <strain evidence="1">L-1</strain>
    </source>
</reference>
<organismHost>
    <name type="scientific">Lepidoptera</name>
    <name type="common">moths &amp; butterflies</name>
    <dbReference type="NCBI Taxonomy" id="7088"/>
</organismHost>
<accession>Q64804</accession>
<name>Q64804_NPVAC</name>
<proteinExistence type="predicted"/>
<organism evidence="1">
    <name type="scientific">Autographa californica nuclear polyhedrosis virus</name>
    <name type="common">AcMNPV</name>
    <dbReference type="NCBI Taxonomy" id="46015"/>
    <lineage>
        <taxon>Viruses</taxon>
        <taxon>Viruses incertae sedis</taxon>
        <taxon>Naldaviricetes</taxon>
        <taxon>Lefavirales</taxon>
        <taxon>Baculoviridae</taxon>
        <taxon>Alphabaculovirus</taxon>
        <taxon>Alphabaculovirus aucalifornicae</taxon>
    </lineage>
</organism>